<proteinExistence type="predicted"/>
<protein>
    <submittedName>
        <fullName evidence="1">Uncharacterized protein</fullName>
    </submittedName>
</protein>
<comment type="caution">
    <text evidence="1">The sequence shown here is derived from an EMBL/GenBank/DDBJ whole genome shotgun (WGS) entry which is preliminary data.</text>
</comment>
<dbReference type="AlphaFoldDB" id="A0A7C4FI71"/>
<sequence>MNMHRILEYATALEKAYEARLSRAAHSKEDKRYLQVLSELASFISSVKRFLNKAIVLDSAFKELKVGRVCYKWFYVEDHSRTVLSRLNPHISLFYDGSVLGVAHSKNCYVAISENTIKLRVNSFVDEIPLDSVDEITLKRSLIMKALGEASNALLKYADEFPVCAKRLHRG</sequence>
<accession>A0A7C4FI71</accession>
<dbReference type="EMBL" id="DTFF01000077">
    <property type="protein sequence ID" value="HGI88449.1"/>
    <property type="molecule type" value="Genomic_DNA"/>
</dbReference>
<organism evidence="1">
    <name type="scientific">Ignisphaera aggregans</name>
    <dbReference type="NCBI Taxonomy" id="334771"/>
    <lineage>
        <taxon>Archaea</taxon>
        <taxon>Thermoproteota</taxon>
        <taxon>Thermoprotei</taxon>
        <taxon>Desulfurococcales</taxon>
        <taxon>Desulfurococcaceae</taxon>
        <taxon>Ignisphaera</taxon>
    </lineage>
</organism>
<reference evidence="1" key="1">
    <citation type="journal article" date="2020" name="mSystems">
        <title>Genome- and Community-Level Interaction Insights into Carbon Utilization and Element Cycling Functions of Hydrothermarchaeota in Hydrothermal Sediment.</title>
        <authorList>
            <person name="Zhou Z."/>
            <person name="Liu Y."/>
            <person name="Xu W."/>
            <person name="Pan J."/>
            <person name="Luo Z.H."/>
            <person name="Li M."/>
        </authorList>
    </citation>
    <scope>NUCLEOTIDE SEQUENCE [LARGE SCALE GENOMIC DNA]</scope>
    <source>
        <strain evidence="1">SpSt-732</strain>
    </source>
</reference>
<name>A0A7C4FI71_9CREN</name>
<gene>
    <name evidence="1" type="ORF">ENV14_08725</name>
</gene>
<evidence type="ECO:0000313" key="1">
    <source>
        <dbReference type="EMBL" id="HGI88449.1"/>
    </source>
</evidence>